<keyword evidence="3" id="KW-0175">Coiled coil</keyword>
<dbReference type="Gene3D" id="3.80.10.10">
    <property type="entry name" value="Ribonuclease Inhibitor"/>
    <property type="match status" value="3"/>
</dbReference>
<dbReference type="EMBL" id="CP014546">
    <property type="protein sequence ID" value="AMN82383.1"/>
    <property type="molecule type" value="Genomic_DNA"/>
</dbReference>
<sequence length="1964" mass="219960">MSKPPAKHATQHPDSHYQLLKDAFPTWLGAAPRARQQALSRAKPQPHATSPELKRLNGAHWNAQNAVDDALKNLQGPRAYARAVLEEALQARYGLGLNSETVYLRLYIPQHVPWFSIPTGAARTWTVSLLDAALHNFEHSETVEGAFEADSTYITAPNASGQFDTLPAIRQTISVIAFTGLCRELDIGARYQAYLRTQLGLDEPVSAAVIRSKVDTSQKAALRAALQLARLRGDIQDDYARQVESLLQGRSDLMLDNQALRCHDLQMMGAPLTGLLLLAPDLETTPTVPRLVAYIPDDPQHPLKEYPSSRAFKQELTRQLRDPDYQTFFSRFVSHEYRGAFFANLSQRLARIKWHPAEPGSSLAPWRIEPTDDPKLQFVAKPIQGDVWLHLYQQKLNQILNDARTQAVSTATVDRNARWALWDSIVNVASTILNAALLIVAPFVPGLGELMLGYMAWQILDDEFEGIIDWAEGLPQEAFGHLMSVLQTWVQVGTFAAGSVIGIAELRKVLPTPVVEFFDRFKPVTLANGAQRYWKPDLTPYQQHLTLPPRLGVNSVGLHSVRGESLLPLEGKLYAVQQLADGESYGIKHPTRPDAYTPRLQHNGAGAWHSELDTPLHWDRPTLLRRLGHGVSELSEADRHLALDISGIHENNLRKMHVRGAPVPPLLDDTLERLRIDRSLQTLIDRLDSDDPAQHAQVDPQDMLQLLTTYGDWPKTRALRILDAESNTAWEFGDSHLPVVQIPETQLANGELLKTVLQALSPEEIRAQFGERAADPQLSLDNRVKQLRKKLARQAEAHRTELFDSRYAQLQATADAPVQQIQQNAPQLPPRVATYLLDQASAQELTELTAQRTPPRLADLARSVVNELRINRAYEGQYLTAMPNLDSERLALNALRIQPGWSANLRIEARHLSAHGAVWLTIGAEDAPLLRTLVRTAEGRYIPLDEKGPLSGETDLYTAILNAIPDAQRDALGFGVNQGSALQERLRQRTLPREELRQVLDDTAIAPPTRQTLTALGSDVGYPAQPAQAAPSLTLEARARAMYPGLNRLQIQDLLNHLNAQPDGAANGIAALAEEYRQLESDLRTWRRQLPTHHPETHAELSEHELRSERQNRRMIARQLRRCWRHELEIDDYFEDPATDGYSLHLNYPILGALPDLTANFDHVSLLTLSGNARTPGALAFLQRFRQLRHLNVNGIHLDTAPDFIFNLPRLNALSLSGCNIRLTPDSQARIASLHRLQSLVLHNNPLGLAPSVEAMRGLIHLDLSHTGIEQLPAGVLTRPELQGALLNDNRIHELPLEFFALPPSKGDGLYLSNNPLSRATVEHVKAYYQRHGITFGADAFHTDLRDAHLLYPSLGKIELNRLLYKLPGTLEAGQTELARRAAELQTLRAELTRWEQAPDLSPSEFERRGKLRQLLESSWRQEVTPGSTDRFSLSINRELAGELPTLQASFAHLNGLIIRGQNVAITVDDFLGSFPNLQAISLYQTRLGDVPPRIFSLPRLELLDLEHCGIRLSPSSRTGLERLSSLRHLNLSNNALGEPLDVSLLANLTTLNLRNTGLNAVPASLLVEKTRLHINLSANAIEQLPPELFTLPNHVAQTFDLSANPLSRQTLEAVKRHCQRTDVFFNIQTPTAQRERARRLYPRIRAKEEEQVEELNRLIFGLPGNLDEIDTRLETLEADYQQLVADLQRWVDDIPAQHPLVGGPLEDFLRVDEELNRRRVKRRLEAAWRRESPTDEDNLDERTTYAVRLNAPIIGTLPELRPRFDHVTSFDLNGALTLTELDGTLNAFPALQTLIVSNCTLGKLPSAIFNMPNLSSLDISDCEIALTPAAARSISDLHTLDYLNLRNNPLGHAPDVSNLQQLSSLHLPNTQIRELPAGVFLLDELRTLDLSDNRITEISTDLQDMHQTLDDDCDFTGNPWSQESLRRLREYYLQTGNNFQIPEVRLNGAGTPLDPLPDEPMEE</sequence>
<dbReference type="Proteomes" id="UP000070516">
    <property type="component" value="Chromosome"/>
</dbReference>
<evidence type="ECO:0000259" key="5">
    <source>
        <dbReference type="Pfam" id="PF20178"/>
    </source>
</evidence>
<dbReference type="Pfam" id="PF00560">
    <property type="entry name" value="LRR_1"/>
    <property type="match status" value="1"/>
</dbReference>
<dbReference type="InterPro" id="IPR003591">
    <property type="entry name" value="Leu-rich_rpt_typical-subtyp"/>
</dbReference>
<dbReference type="InterPro" id="IPR050216">
    <property type="entry name" value="LRR_domain-containing"/>
</dbReference>
<proteinExistence type="predicted"/>
<dbReference type="PANTHER" id="PTHR48051:SF46">
    <property type="entry name" value="LEUCINE RICH REPEAT-CONTAINING DOMAIN PROTEIN"/>
    <property type="match status" value="1"/>
</dbReference>
<name>A0A127I6P4_PSEAZ</name>
<dbReference type="InterPro" id="IPR046673">
    <property type="entry name" value="ToxA_N"/>
</dbReference>
<accession>A0A127I6P4</accession>
<evidence type="ECO:0000256" key="3">
    <source>
        <dbReference type="SAM" id="Coils"/>
    </source>
</evidence>
<dbReference type="InterPro" id="IPR006553">
    <property type="entry name" value="Leu-rich_rpt_Cys-con_subtyp"/>
</dbReference>
<dbReference type="PROSITE" id="PS51450">
    <property type="entry name" value="LRR"/>
    <property type="match status" value="3"/>
</dbReference>
<feature type="coiled-coil region" evidence="3">
    <location>
        <begin position="1667"/>
        <end position="1694"/>
    </location>
</feature>
<protein>
    <recommendedName>
        <fullName evidence="5">Dermonecrotic toxin N-terminal domain-containing protein</fullName>
    </recommendedName>
</protein>
<dbReference type="RefSeq" id="WP_061449305.1">
    <property type="nucleotide sequence ID" value="NZ_CP014546.1"/>
</dbReference>
<evidence type="ECO:0000313" key="7">
    <source>
        <dbReference type="Proteomes" id="UP000070516"/>
    </source>
</evidence>
<dbReference type="InterPro" id="IPR001611">
    <property type="entry name" value="Leu-rich_rpt"/>
</dbReference>
<dbReference type="SUPFAM" id="SSF52058">
    <property type="entry name" value="L domain-like"/>
    <property type="match status" value="2"/>
</dbReference>
<dbReference type="Pfam" id="PF20178">
    <property type="entry name" value="ToxA_N"/>
    <property type="match status" value="1"/>
</dbReference>
<keyword evidence="1" id="KW-0433">Leucine-rich repeat</keyword>
<feature type="domain" description="Dermonecrotic toxin N-terminal" evidence="5">
    <location>
        <begin position="72"/>
        <end position="335"/>
    </location>
</feature>
<evidence type="ECO:0000256" key="2">
    <source>
        <dbReference type="ARBA" id="ARBA00022737"/>
    </source>
</evidence>
<dbReference type="InterPro" id="IPR032675">
    <property type="entry name" value="LRR_dom_sf"/>
</dbReference>
<dbReference type="SMART" id="SM00369">
    <property type="entry name" value="LRR_TYP"/>
    <property type="match status" value="8"/>
</dbReference>
<dbReference type="KEGG" id="pazo:AYR47_30590"/>
<dbReference type="GO" id="GO:0005737">
    <property type="term" value="C:cytoplasm"/>
    <property type="evidence" value="ECO:0007669"/>
    <property type="project" value="TreeGrafter"/>
</dbReference>
<dbReference type="SMART" id="SM00367">
    <property type="entry name" value="LRR_CC"/>
    <property type="match status" value="3"/>
</dbReference>
<dbReference type="PANTHER" id="PTHR48051">
    <property type="match status" value="1"/>
</dbReference>
<organism evidence="6 7">
    <name type="scientific">Pseudomonas azotoformans</name>
    <dbReference type="NCBI Taxonomy" id="47878"/>
    <lineage>
        <taxon>Bacteria</taxon>
        <taxon>Pseudomonadati</taxon>
        <taxon>Pseudomonadota</taxon>
        <taxon>Gammaproteobacteria</taxon>
        <taxon>Pseudomonadales</taxon>
        <taxon>Pseudomonadaceae</taxon>
        <taxon>Pseudomonas</taxon>
    </lineage>
</organism>
<gene>
    <name evidence="6" type="ORF">AYR47_30590</name>
</gene>
<evidence type="ECO:0000256" key="4">
    <source>
        <dbReference type="SAM" id="MobiDB-lite"/>
    </source>
</evidence>
<reference evidence="6 7" key="1">
    <citation type="submission" date="2016-02" db="EMBL/GenBank/DDBJ databases">
        <title>Complete genome sequence of Pseudomonas azotoformans S4.</title>
        <authorList>
            <person name="Fang Y."/>
            <person name="Wu L."/>
            <person name="Feng G."/>
        </authorList>
    </citation>
    <scope>NUCLEOTIDE SEQUENCE [LARGE SCALE GENOMIC DNA]</scope>
    <source>
        <strain evidence="6 7">S4</strain>
    </source>
</reference>
<feature type="region of interest" description="Disordered" evidence="4">
    <location>
        <begin position="1945"/>
        <end position="1964"/>
    </location>
</feature>
<evidence type="ECO:0000256" key="1">
    <source>
        <dbReference type="ARBA" id="ARBA00022614"/>
    </source>
</evidence>
<keyword evidence="2" id="KW-0677">Repeat</keyword>
<evidence type="ECO:0000313" key="6">
    <source>
        <dbReference type="EMBL" id="AMN82383.1"/>
    </source>
</evidence>